<proteinExistence type="inferred from homology"/>
<dbReference type="Gene3D" id="4.10.430.10">
    <property type="entry name" value="Histone-like protein H-NS, C-terminal domain"/>
    <property type="match status" value="1"/>
</dbReference>
<evidence type="ECO:0000313" key="8">
    <source>
        <dbReference type="Proteomes" id="UP000682843"/>
    </source>
</evidence>
<dbReference type="SUPFAM" id="SSF81273">
    <property type="entry name" value="H-NS histone-like proteins"/>
    <property type="match status" value="1"/>
</dbReference>
<keyword evidence="8" id="KW-1185">Reference proteome</keyword>
<feature type="region of interest" description="Disordered" evidence="5">
    <location>
        <begin position="62"/>
        <end position="84"/>
    </location>
</feature>
<comment type="subcellular location">
    <subcellularLocation>
        <location evidence="1">Cytoplasm</location>
        <location evidence="1">Nucleoid</location>
    </subcellularLocation>
</comment>
<dbReference type="EMBL" id="CP036498">
    <property type="protein sequence ID" value="QUS39918.1"/>
    <property type="molecule type" value="Genomic_DNA"/>
</dbReference>
<dbReference type="SMART" id="SM00528">
    <property type="entry name" value="HNS"/>
    <property type="match status" value="1"/>
</dbReference>
<evidence type="ECO:0000256" key="2">
    <source>
        <dbReference type="ARBA" id="ARBA00010610"/>
    </source>
</evidence>
<protein>
    <submittedName>
        <fullName evidence="7">H-NS histone family protein</fullName>
    </submittedName>
</protein>
<evidence type="ECO:0000313" key="7">
    <source>
        <dbReference type="EMBL" id="QUS39918.1"/>
    </source>
</evidence>
<keyword evidence="4" id="KW-0238">DNA-binding</keyword>
<organism evidence="7 8">
    <name type="scientific">Tardiphaga alba</name>
    <dbReference type="NCBI Taxonomy" id="340268"/>
    <lineage>
        <taxon>Bacteria</taxon>
        <taxon>Pseudomonadati</taxon>
        <taxon>Pseudomonadota</taxon>
        <taxon>Alphaproteobacteria</taxon>
        <taxon>Hyphomicrobiales</taxon>
        <taxon>Nitrobacteraceae</taxon>
        <taxon>Tardiphaga</taxon>
    </lineage>
</organism>
<evidence type="ECO:0000256" key="4">
    <source>
        <dbReference type="ARBA" id="ARBA00023125"/>
    </source>
</evidence>
<gene>
    <name evidence="7" type="ORF">RPMA_14550</name>
</gene>
<dbReference type="Pfam" id="PF00816">
    <property type="entry name" value="Histone_HNS"/>
    <property type="match status" value="1"/>
</dbReference>
<name>A0ABX8ABW2_9BRAD</name>
<evidence type="ECO:0000259" key="6">
    <source>
        <dbReference type="SMART" id="SM00528"/>
    </source>
</evidence>
<feature type="domain" description="DNA-binding protein H-NS-like C-terminal" evidence="6">
    <location>
        <begin position="67"/>
        <end position="111"/>
    </location>
</feature>
<evidence type="ECO:0000256" key="3">
    <source>
        <dbReference type="ARBA" id="ARBA00022490"/>
    </source>
</evidence>
<dbReference type="Proteomes" id="UP000682843">
    <property type="component" value="Chromosome"/>
</dbReference>
<dbReference type="InterPro" id="IPR037150">
    <property type="entry name" value="H-NS_C_dom_sf"/>
</dbReference>
<evidence type="ECO:0000256" key="5">
    <source>
        <dbReference type="SAM" id="MobiDB-lite"/>
    </source>
</evidence>
<dbReference type="PANTHER" id="PTHR38097:SF2">
    <property type="entry name" value="DNA-BINDING PROTEIN STPA"/>
    <property type="match status" value="1"/>
</dbReference>
<dbReference type="InterPro" id="IPR027444">
    <property type="entry name" value="H-NS_C_dom"/>
</dbReference>
<sequence length="123" mass="13768">MHVFMHHRQEHARFVSECVMYTPDLKSLSVPQLLALREDIDKQLLAHRDELQAQLAQIGTVNGRGGPTRGVKIAPKYRHPKTGETWTGRGGVAGWLAKEIAAGRNREEFLIDNAAKGSRSRTK</sequence>
<keyword evidence="3" id="KW-0963">Cytoplasm</keyword>
<evidence type="ECO:0000256" key="1">
    <source>
        <dbReference type="ARBA" id="ARBA00004453"/>
    </source>
</evidence>
<reference evidence="7 8" key="1">
    <citation type="submission" date="2019-02" db="EMBL/GenBank/DDBJ databases">
        <title>Emended description of the genus Rhodopseudomonas and description of Rhodopseudomonas albus sp. nov., a non-phototrophic, heavy-metal-tolerant bacterium isolated from garden soil.</title>
        <authorList>
            <person name="Bao Z."/>
            <person name="Cao W.W."/>
            <person name="Sato Y."/>
            <person name="Nishizawa T."/>
            <person name="Zhao J."/>
            <person name="Guo Y."/>
            <person name="Ohta H."/>
        </authorList>
    </citation>
    <scope>NUCLEOTIDE SEQUENCE [LARGE SCALE GENOMIC DNA]</scope>
    <source>
        <strain evidence="7 8">SK50-23</strain>
    </source>
</reference>
<comment type="similarity">
    <text evidence="2">Belongs to the histone-like protein H-NS family.</text>
</comment>
<dbReference type="PANTHER" id="PTHR38097">
    <property type="match status" value="1"/>
</dbReference>
<accession>A0ABX8ABW2</accession>